<accession>A0A8S5U8A3</accession>
<name>A0A8S5U8A3_9CAUD</name>
<protein>
    <submittedName>
        <fullName evidence="1">Uncharacterized protein</fullName>
    </submittedName>
</protein>
<organism evidence="1">
    <name type="scientific">Siphoviridae sp. ctDS752</name>
    <dbReference type="NCBI Taxonomy" id="2825386"/>
    <lineage>
        <taxon>Viruses</taxon>
        <taxon>Duplodnaviria</taxon>
        <taxon>Heunggongvirae</taxon>
        <taxon>Uroviricota</taxon>
        <taxon>Caudoviricetes</taxon>
    </lineage>
</organism>
<dbReference type="EMBL" id="BK016034">
    <property type="protein sequence ID" value="DAF90683.1"/>
    <property type="molecule type" value="Genomic_DNA"/>
</dbReference>
<evidence type="ECO:0000313" key="1">
    <source>
        <dbReference type="EMBL" id="DAF90683.1"/>
    </source>
</evidence>
<reference evidence="1" key="1">
    <citation type="journal article" date="2021" name="Proc. Natl. Acad. Sci. U.S.A.">
        <title>A Catalog of Tens of Thousands of Viruses from Human Metagenomes Reveals Hidden Associations with Chronic Diseases.</title>
        <authorList>
            <person name="Tisza M.J."/>
            <person name="Buck C.B."/>
        </authorList>
    </citation>
    <scope>NUCLEOTIDE SEQUENCE</scope>
    <source>
        <strain evidence="1">CtDS752</strain>
    </source>
</reference>
<sequence length="47" mass="5369">MRNNVITTKYPTAGNQLIVNPSENGMKQDYYVICIRNDTLYVYAVAL</sequence>
<proteinExistence type="predicted"/>